<proteinExistence type="predicted"/>
<dbReference type="Proteomes" id="UP000798662">
    <property type="component" value="Chromosome 2"/>
</dbReference>
<dbReference type="EMBL" id="CM020619">
    <property type="protein sequence ID" value="KAK1865858.1"/>
    <property type="molecule type" value="Genomic_DNA"/>
</dbReference>
<accession>A0ACC3C7K4</accession>
<reference evidence="1" key="1">
    <citation type="submission" date="2019-11" db="EMBL/GenBank/DDBJ databases">
        <title>Nori genome reveals adaptations in red seaweeds to the harsh intertidal environment.</title>
        <authorList>
            <person name="Wang D."/>
            <person name="Mao Y."/>
        </authorList>
    </citation>
    <scope>NUCLEOTIDE SEQUENCE</scope>
    <source>
        <tissue evidence="1">Gametophyte</tissue>
    </source>
</reference>
<organism evidence="1 2">
    <name type="scientific">Pyropia yezoensis</name>
    <name type="common">Susabi-nori</name>
    <name type="synonym">Porphyra yezoensis</name>
    <dbReference type="NCBI Taxonomy" id="2788"/>
    <lineage>
        <taxon>Eukaryota</taxon>
        <taxon>Rhodophyta</taxon>
        <taxon>Bangiophyceae</taxon>
        <taxon>Bangiales</taxon>
        <taxon>Bangiaceae</taxon>
        <taxon>Pyropia</taxon>
    </lineage>
</organism>
<name>A0ACC3C7K4_PYRYE</name>
<comment type="caution">
    <text evidence="1">The sequence shown here is derived from an EMBL/GenBank/DDBJ whole genome shotgun (WGS) entry which is preliminary data.</text>
</comment>
<evidence type="ECO:0000313" key="2">
    <source>
        <dbReference type="Proteomes" id="UP000798662"/>
    </source>
</evidence>
<gene>
    <name evidence="1" type="ORF">I4F81_008381</name>
</gene>
<keyword evidence="2" id="KW-1185">Reference proteome</keyword>
<sequence length="353" mass="36101">MSAAYATVDAGGIDDEAWLLLSRTAGTPVGGAVGGTQLRPPLPPSTLTTLLADGGGYLPAGGCYGDDGGVPPTSVPSSAMPLEHFKARATEVAHQQYDRGPGRKRRMAAAARGCPADPTSEESLKKERKLKSAYVSRYRGTIYVDLLKAAIVAAEADNTASRGSVAVAADTNARLAAQCAELERELVLLNERWRVACGADPALGGLDARRVVGRKRPKMAEVPPPLPLVAVPQVSLTRAPPAEADTSPRSGRFSLASAVSPASSPPSRPIATAPPAAHGAAPPRGGSTTDAAPDSASNFPMMCNLAAKAISVEGCGNGGGKFGGKAVSSWPDVSFNEWMPALDDDVCEAAPAA</sequence>
<evidence type="ECO:0000313" key="1">
    <source>
        <dbReference type="EMBL" id="KAK1865858.1"/>
    </source>
</evidence>
<protein>
    <submittedName>
        <fullName evidence="1">Uncharacterized protein</fullName>
    </submittedName>
</protein>